<feature type="non-terminal residue" evidence="1">
    <location>
        <position position="27"/>
    </location>
</feature>
<name>A0A0F8XJN0_9ZZZZ</name>
<protein>
    <submittedName>
        <fullName evidence="1">Uncharacterized protein</fullName>
    </submittedName>
</protein>
<comment type="caution">
    <text evidence="1">The sequence shown here is derived from an EMBL/GenBank/DDBJ whole genome shotgun (WGS) entry which is preliminary data.</text>
</comment>
<accession>A0A0F8XJN0</accession>
<dbReference type="AlphaFoldDB" id="A0A0F8XJN0"/>
<organism evidence="1">
    <name type="scientific">marine sediment metagenome</name>
    <dbReference type="NCBI Taxonomy" id="412755"/>
    <lineage>
        <taxon>unclassified sequences</taxon>
        <taxon>metagenomes</taxon>
        <taxon>ecological metagenomes</taxon>
    </lineage>
</organism>
<reference evidence="1" key="1">
    <citation type="journal article" date="2015" name="Nature">
        <title>Complex archaea that bridge the gap between prokaryotes and eukaryotes.</title>
        <authorList>
            <person name="Spang A."/>
            <person name="Saw J.H."/>
            <person name="Jorgensen S.L."/>
            <person name="Zaremba-Niedzwiedzka K."/>
            <person name="Martijn J."/>
            <person name="Lind A.E."/>
            <person name="van Eijk R."/>
            <person name="Schleper C."/>
            <person name="Guy L."/>
            <person name="Ettema T.J."/>
        </authorList>
    </citation>
    <scope>NUCLEOTIDE SEQUENCE</scope>
</reference>
<evidence type="ECO:0000313" key="1">
    <source>
        <dbReference type="EMBL" id="KKK69108.1"/>
    </source>
</evidence>
<gene>
    <name evidence="1" type="ORF">LCGC14_2937320</name>
</gene>
<sequence>MNPSKNIVILIGSPKGNGGTSASIGNF</sequence>
<proteinExistence type="predicted"/>
<dbReference type="EMBL" id="LAZR01058812">
    <property type="protein sequence ID" value="KKK69108.1"/>
    <property type="molecule type" value="Genomic_DNA"/>
</dbReference>